<organism evidence="2 3">
    <name type="scientific">Williamsia marianensis</name>
    <dbReference type="NCBI Taxonomy" id="85044"/>
    <lineage>
        <taxon>Bacteria</taxon>
        <taxon>Bacillati</taxon>
        <taxon>Actinomycetota</taxon>
        <taxon>Actinomycetes</taxon>
        <taxon>Mycobacteriales</taxon>
        <taxon>Nocardiaceae</taxon>
        <taxon>Williamsia</taxon>
    </lineage>
</organism>
<dbReference type="SUPFAM" id="SSF52151">
    <property type="entry name" value="FabD/lysophospholipase-like"/>
    <property type="match status" value="2"/>
</dbReference>
<feature type="transmembrane region" description="Helical" evidence="1">
    <location>
        <begin position="391"/>
        <end position="417"/>
    </location>
</feature>
<feature type="transmembrane region" description="Helical" evidence="1">
    <location>
        <begin position="526"/>
        <end position="554"/>
    </location>
</feature>
<feature type="transmembrane region" description="Helical" evidence="1">
    <location>
        <begin position="105"/>
        <end position="123"/>
    </location>
</feature>
<comment type="caution">
    <text evidence="2">The sequence shown here is derived from an EMBL/GenBank/DDBJ whole genome shotgun (WGS) entry which is preliminary data.</text>
</comment>
<dbReference type="AlphaFoldDB" id="A0A2G3PIF3"/>
<feature type="transmembrane region" description="Helical" evidence="1">
    <location>
        <begin position="467"/>
        <end position="493"/>
    </location>
</feature>
<dbReference type="Gene3D" id="3.40.1090.10">
    <property type="entry name" value="Cytosolic phospholipase A2 catalytic domain"/>
    <property type="match status" value="1"/>
</dbReference>
<dbReference type="GO" id="GO:0004623">
    <property type="term" value="F:phospholipase A2 activity"/>
    <property type="evidence" value="ECO:0007669"/>
    <property type="project" value="TreeGrafter"/>
</dbReference>
<keyword evidence="1" id="KW-1133">Transmembrane helix</keyword>
<dbReference type="InterPro" id="IPR016035">
    <property type="entry name" value="Acyl_Trfase/lysoPLipase"/>
</dbReference>
<dbReference type="PANTHER" id="PTHR10728:SF40">
    <property type="entry name" value="PATATIN FAMILY PROTEIN"/>
    <property type="match status" value="1"/>
</dbReference>
<feature type="transmembrane region" description="Helical" evidence="1">
    <location>
        <begin position="326"/>
        <end position="347"/>
    </location>
</feature>
<name>A0A2G3PIF3_WILMA</name>
<dbReference type="Proteomes" id="UP000225108">
    <property type="component" value="Unassembled WGS sequence"/>
</dbReference>
<feature type="transmembrane region" description="Helical" evidence="1">
    <location>
        <begin position="566"/>
        <end position="591"/>
    </location>
</feature>
<dbReference type="GO" id="GO:0005829">
    <property type="term" value="C:cytosol"/>
    <property type="evidence" value="ECO:0007669"/>
    <property type="project" value="TreeGrafter"/>
</dbReference>
<protein>
    <recommendedName>
        <fullName evidence="4">PNPLA domain-containing protein</fullName>
    </recommendedName>
</protein>
<sequence>MMPNKKSRSEWLASVTPPFRIAGHRVAAAAVAGALVVGAALLIWKIDEASPTGIVAYEFGQNPIDADAARTAIEADWWFLAGYGLILLASTLSARLLAFSDFGKGVTSFGVAAAVVTIVADVAENCLLLGHDRNLAAVAATIKFVALIPALVVALMSVGAVLRLCRSRFLVRGGGLWGDVIERDARTARGEDELRWHRGYWIPREGRKAGATAICLSGGGIRSGCVAMGAMQTFSGTNPDPNGKDLPKVIDEVDYIISVSGGGYSAGARLLAMQKKEGDSMAPSKLSDRYAAGSPEFEHMRKHSSYIADTPAQLLDALTKVAKNMILSLVVLFAPAVVLGVLVGLFYDQVPLAAFVPVPDAFLGETDNNLIGGWTASMDPPASGLVDNSGAVWLAVVVPAALGIVMFSFSVLIEVFWTNEWAESCRYATRKVAMAWTAFTLLMLLIVAGLPALIRACAALANDDGETAFVLAGSTASAVVVLNYFGVLAAMAWKNKAFFSRFASKFGAGGVKPGAAKALPRGVFQLILVVLTLVVLAAAWLATVGGVGAVIFYVAATNGDPLVPRAAWTTLLVALVAIVVVGCPDVTSFSLHPFYRRRLARAFAVRRRNRAGRVFAEPYPDKEGTRLDEYGSVGGVDIPEFVFAAAATVSGEMKPAPGLNVVSFALGHNYIGGPDVGWMKTGKLFEKSTSRIKRDLTVEAAVAVSGAAFASAMGRQNNGYQTLLAVSGARLGTWLPNPNYLRLSMEEQNLQAWSWPQGLPRFRGFTYLLREVFGINPDAGRLVQVTDGGHYENLGLVEALRRRCTLIYCIDGSGDTPPRLGTLADALRLAKYELGVDIVFDHGDDLNPSNLVPGSGTTFGPDDQFEALNDRITKGAVIRGQIYYPDAAGLPKDTGATLIYAKAVLSEQCPLWLQTYAGANDIFPHDSTSDQWFNEGQFAAYTELGRLIAAEALTAVLSASAAPSDQQDTAS</sequence>
<proteinExistence type="predicted"/>
<gene>
    <name evidence="2" type="ORF">CSW57_17795</name>
</gene>
<keyword evidence="1" id="KW-0472">Membrane</keyword>
<dbReference type="PANTHER" id="PTHR10728">
    <property type="entry name" value="CYTOSOLIC PHOSPHOLIPASE A2"/>
    <property type="match status" value="1"/>
</dbReference>
<dbReference type="EMBL" id="PEBD01000010">
    <property type="protein sequence ID" value="PHV65597.1"/>
    <property type="molecule type" value="Genomic_DNA"/>
</dbReference>
<dbReference type="GO" id="GO:0046475">
    <property type="term" value="P:glycerophospholipid catabolic process"/>
    <property type="evidence" value="ECO:0007669"/>
    <property type="project" value="TreeGrafter"/>
</dbReference>
<feature type="transmembrane region" description="Helical" evidence="1">
    <location>
        <begin position="135"/>
        <end position="162"/>
    </location>
</feature>
<keyword evidence="1" id="KW-0812">Transmembrane</keyword>
<evidence type="ECO:0000313" key="2">
    <source>
        <dbReference type="EMBL" id="PHV65597.1"/>
    </source>
</evidence>
<evidence type="ECO:0000256" key="1">
    <source>
        <dbReference type="SAM" id="Phobius"/>
    </source>
</evidence>
<evidence type="ECO:0008006" key="4">
    <source>
        <dbReference type="Google" id="ProtNLM"/>
    </source>
</evidence>
<feature type="transmembrane region" description="Helical" evidence="1">
    <location>
        <begin position="21"/>
        <end position="44"/>
    </location>
</feature>
<accession>A0A2G3PIF3</accession>
<feature type="transmembrane region" description="Helical" evidence="1">
    <location>
        <begin position="77"/>
        <end position="98"/>
    </location>
</feature>
<evidence type="ECO:0000313" key="3">
    <source>
        <dbReference type="Proteomes" id="UP000225108"/>
    </source>
</evidence>
<feature type="transmembrane region" description="Helical" evidence="1">
    <location>
        <begin position="438"/>
        <end position="461"/>
    </location>
</feature>
<reference evidence="2 3" key="1">
    <citation type="submission" date="2017-10" db="EMBL/GenBank/DDBJ databases">
        <title>The draft genome sequence of Williamsia sp. BULT 1.1 isolated from the semi-arid grassland soils from South Africa.</title>
        <authorList>
            <person name="Kabwe M.H."/>
            <person name="Govender N."/>
            <person name="Mutseka Lunga P."/>
            <person name="Vikram S."/>
            <person name="Makhalanyane T.P."/>
        </authorList>
    </citation>
    <scope>NUCLEOTIDE SEQUENCE [LARGE SCALE GENOMIC DNA]</scope>
    <source>
        <strain evidence="2 3">BULT 1.1</strain>
    </source>
</reference>